<sequence>MKLIKNSLIVFTIFFFLILLFVIFTQTEMGLAYYLTYTLLAGAIGYLAIFLVYLTLRLLRRYKENGKFPRIEMIIVFLILVLPALWYYDWGSKWFIRIEENDVVRIVKEVKQDVTFDGIEHKWGKYIVYYHMPGCTKVSHMEVDDQTGEILNDIYEC</sequence>
<dbReference type="InterPro" id="IPR014743">
    <property type="entry name" value="Cl-channel_core"/>
</dbReference>
<protein>
    <submittedName>
        <fullName evidence="2">Uncharacterized protein</fullName>
    </submittedName>
</protein>
<keyword evidence="1" id="KW-0812">Transmembrane</keyword>
<feature type="transmembrane region" description="Helical" evidence="1">
    <location>
        <begin position="7"/>
        <end position="25"/>
    </location>
</feature>
<feature type="transmembrane region" description="Helical" evidence="1">
    <location>
        <begin position="68"/>
        <end position="88"/>
    </location>
</feature>
<evidence type="ECO:0000313" key="2">
    <source>
        <dbReference type="EMBL" id="MFC4769968.1"/>
    </source>
</evidence>
<evidence type="ECO:0000313" key="3">
    <source>
        <dbReference type="Proteomes" id="UP001596002"/>
    </source>
</evidence>
<comment type="caution">
    <text evidence="2">The sequence shown here is derived from an EMBL/GenBank/DDBJ whole genome shotgun (WGS) entry which is preliminary data.</text>
</comment>
<accession>A0ABV9Q7P8</accession>
<dbReference type="EMBL" id="JBHSHC010000153">
    <property type="protein sequence ID" value="MFC4769968.1"/>
    <property type="molecule type" value="Genomic_DNA"/>
</dbReference>
<dbReference type="SUPFAM" id="SSF81340">
    <property type="entry name" value="Clc chloride channel"/>
    <property type="match status" value="1"/>
</dbReference>
<organism evidence="2 3">
    <name type="scientific">Effusibacillus consociatus</name>
    <dbReference type="NCBI Taxonomy" id="1117041"/>
    <lineage>
        <taxon>Bacteria</taxon>
        <taxon>Bacillati</taxon>
        <taxon>Bacillota</taxon>
        <taxon>Bacilli</taxon>
        <taxon>Bacillales</taxon>
        <taxon>Alicyclobacillaceae</taxon>
        <taxon>Effusibacillus</taxon>
    </lineage>
</organism>
<keyword evidence="1" id="KW-0472">Membrane</keyword>
<gene>
    <name evidence="2" type="ORF">ACFO8Q_22030</name>
</gene>
<dbReference type="RefSeq" id="WP_380029102.1">
    <property type="nucleotide sequence ID" value="NZ_JBHSHC010000153.1"/>
</dbReference>
<feature type="transmembrane region" description="Helical" evidence="1">
    <location>
        <begin position="31"/>
        <end position="56"/>
    </location>
</feature>
<reference evidence="3" key="1">
    <citation type="journal article" date="2019" name="Int. J. Syst. Evol. Microbiol.">
        <title>The Global Catalogue of Microorganisms (GCM) 10K type strain sequencing project: providing services to taxonomists for standard genome sequencing and annotation.</title>
        <authorList>
            <consortium name="The Broad Institute Genomics Platform"/>
            <consortium name="The Broad Institute Genome Sequencing Center for Infectious Disease"/>
            <person name="Wu L."/>
            <person name="Ma J."/>
        </authorList>
    </citation>
    <scope>NUCLEOTIDE SEQUENCE [LARGE SCALE GENOMIC DNA]</scope>
    <source>
        <strain evidence="3">WYCCWR 12678</strain>
    </source>
</reference>
<dbReference type="Proteomes" id="UP001596002">
    <property type="component" value="Unassembled WGS sequence"/>
</dbReference>
<name>A0ABV9Q7P8_9BACL</name>
<proteinExistence type="predicted"/>
<keyword evidence="3" id="KW-1185">Reference proteome</keyword>
<evidence type="ECO:0000256" key="1">
    <source>
        <dbReference type="SAM" id="Phobius"/>
    </source>
</evidence>
<keyword evidence="1" id="KW-1133">Transmembrane helix</keyword>